<dbReference type="InterPro" id="IPR036383">
    <property type="entry name" value="TSP1_rpt_sf"/>
</dbReference>
<dbReference type="Pfam" id="PF00090">
    <property type="entry name" value="TSP_1"/>
    <property type="match status" value="1"/>
</dbReference>
<dbReference type="PANTHER" id="PTHR24020">
    <property type="entry name" value="COLLAGEN ALPHA"/>
    <property type="match status" value="1"/>
</dbReference>
<evidence type="ECO:0000259" key="10">
    <source>
        <dbReference type="PROSITE" id="PS50234"/>
    </source>
</evidence>
<dbReference type="FunFam" id="3.40.50.410:FF:000004">
    <property type="entry name" value="collagen alpha-6(VI) chain"/>
    <property type="match status" value="1"/>
</dbReference>
<evidence type="ECO:0000259" key="9">
    <source>
        <dbReference type="PROSITE" id="PS01180"/>
    </source>
</evidence>
<dbReference type="AlphaFoldDB" id="A0AAN9GGP0"/>
<dbReference type="SMART" id="SM00327">
    <property type="entry name" value="VWA"/>
    <property type="match status" value="1"/>
</dbReference>
<dbReference type="PRINTS" id="PR00453">
    <property type="entry name" value="VWFADOMAIN"/>
</dbReference>
<dbReference type="SUPFAM" id="SSF82895">
    <property type="entry name" value="TSP-1 type 1 repeat"/>
    <property type="match status" value="1"/>
</dbReference>
<dbReference type="SMART" id="SM00209">
    <property type="entry name" value="TSP1"/>
    <property type="match status" value="1"/>
</dbReference>
<name>A0AAN9GGP0_9CAEN</name>
<keyword evidence="6" id="KW-0325">Glycoprotein</keyword>
<gene>
    <name evidence="11" type="ORF">V1264_015151</name>
</gene>
<evidence type="ECO:0000256" key="5">
    <source>
        <dbReference type="ARBA" id="ARBA00023157"/>
    </source>
</evidence>
<dbReference type="FunFam" id="2.20.100.10:FF:000001">
    <property type="entry name" value="semaphorin-5A isoform X1"/>
    <property type="match status" value="1"/>
</dbReference>
<reference evidence="11 12" key="1">
    <citation type="submission" date="2024-02" db="EMBL/GenBank/DDBJ databases">
        <title>Chromosome-scale genome assembly of the rough periwinkle Littorina saxatilis.</title>
        <authorList>
            <person name="De Jode A."/>
            <person name="Faria R."/>
            <person name="Formenti G."/>
            <person name="Sims Y."/>
            <person name="Smith T.P."/>
            <person name="Tracey A."/>
            <person name="Wood J.M.D."/>
            <person name="Zagrodzka Z.B."/>
            <person name="Johannesson K."/>
            <person name="Butlin R.K."/>
            <person name="Leder E.H."/>
        </authorList>
    </citation>
    <scope>NUCLEOTIDE SEQUENCE [LARGE SCALE GENOMIC DNA]</scope>
    <source>
        <strain evidence="11">Snail1</strain>
        <tissue evidence="11">Muscle</tissue>
    </source>
</reference>
<comment type="caution">
    <text evidence="7">Lacks conserved residue(s) required for the propagation of feature annotation.</text>
</comment>
<keyword evidence="5" id="KW-1015">Disulfide bond</keyword>
<dbReference type="Gene3D" id="3.40.50.410">
    <property type="entry name" value="von Willebrand factor, type A domain"/>
    <property type="match status" value="1"/>
</dbReference>
<dbReference type="Gene3D" id="2.60.120.290">
    <property type="entry name" value="Spermadhesin, CUB domain"/>
    <property type="match status" value="1"/>
</dbReference>
<feature type="signal peptide" evidence="8">
    <location>
        <begin position="1"/>
        <end position="23"/>
    </location>
</feature>
<dbReference type="PROSITE" id="PS50234">
    <property type="entry name" value="VWFA"/>
    <property type="match status" value="1"/>
</dbReference>
<dbReference type="InterPro" id="IPR002035">
    <property type="entry name" value="VWF_A"/>
</dbReference>
<dbReference type="InterPro" id="IPR000859">
    <property type="entry name" value="CUB_dom"/>
</dbReference>
<keyword evidence="3 8" id="KW-0732">Signal</keyword>
<organism evidence="11 12">
    <name type="scientific">Littorina saxatilis</name>
    <dbReference type="NCBI Taxonomy" id="31220"/>
    <lineage>
        <taxon>Eukaryota</taxon>
        <taxon>Metazoa</taxon>
        <taxon>Spiralia</taxon>
        <taxon>Lophotrochozoa</taxon>
        <taxon>Mollusca</taxon>
        <taxon>Gastropoda</taxon>
        <taxon>Caenogastropoda</taxon>
        <taxon>Littorinimorpha</taxon>
        <taxon>Littorinoidea</taxon>
        <taxon>Littorinidae</taxon>
        <taxon>Littorina</taxon>
    </lineage>
</organism>
<accession>A0AAN9GGP0</accession>
<dbReference type="InterPro" id="IPR035914">
    <property type="entry name" value="Sperma_CUB_dom_sf"/>
</dbReference>
<feature type="domain" description="CUB" evidence="9">
    <location>
        <begin position="276"/>
        <end position="307"/>
    </location>
</feature>
<feature type="domain" description="VWFA" evidence="10">
    <location>
        <begin position="86"/>
        <end position="261"/>
    </location>
</feature>
<keyword evidence="12" id="KW-1185">Reference proteome</keyword>
<evidence type="ECO:0000256" key="3">
    <source>
        <dbReference type="ARBA" id="ARBA00022729"/>
    </source>
</evidence>
<keyword evidence="4" id="KW-0677">Repeat</keyword>
<sequence length="333" mass="35765">MSPGRRSIVPVVLLFTVFLTLEGSLETWGPWGSCSNSCGSGSQSRSRACNNTAPLTGGTNCSVTLSETQSCNVQACPSCSGNVQADIVFVMDDSSSVVDVEFEKMKEFVRDQVDVFDIGSNKIRVGVLKFSSSANTEFNLNSFYGKDAMKNRIMNIGYTGGTTNTGDALSYMRTSMFTTANGDREGVHNIGVIITDGQSNNFTHTADHARAAHNANITTFSIGISSGSAMGELSEMASKPDSDYLFTVANFSALSGIHTAFQAKACVPGLPVFHNCGGHLSGQGSQIVSPNFPDHYPNNSVCTWTLTGLPETTFVFPSLIWTWRIRQTVIKIH</sequence>
<keyword evidence="2" id="KW-0964">Secreted</keyword>
<dbReference type="Proteomes" id="UP001374579">
    <property type="component" value="Unassembled WGS sequence"/>
</dbReference>
<evidence type="ECO:0000256" key="2">
    <source>
        <dbReference type="ARBA" id="ARBA00022525"/>
    </source>
</evidence>
<dbReference type="PROSITE" id="PS01180">
    <property type="entry name" value="CUB"/>
    <property type="match status" value="1"/>
</dbReference>
<protein>
    <submittedName>
        <fullName evidence="11">Uncharacterized protein</fullName>
    </submittedName>
</protein>
<dbReference type="Pfam" id="PF00092">
    <property type="entry name" value="VWA"/>
    <property type="match status" value="1"/>
</dbReference>
<evidence type="ECO:0000256" key="1">
    <source>
        <dbReference type="ARBA" id="ARBA00004613"/>
    </source>
</evidence>
<dbReference type="Gene3D" id="2.20.100.10">
    <property type="entry name" value="Thrombospondin type-1 (TSP1) repeat"/>
    <property type="match status" value="1"/>
</dbReference>
<evidence type="ECO:0000256" key="7">
    <source>
        <dbReference type="PROSITE-ProRule" id="PRU00059"/>
    </source>
</evidence>
<feature type="chain" id="PRO_5042854870" evidence="8">
    <location>
        <begin position="24"/>
        <end position="333"/>
    </location>
</feature>
<proteinExistence type="predicted"/>
<evidence type="ECO:0000313" key="12">
    <source>
        <dbReference type="Proteomes" id="UP001374579"/>
    </source>
</evidence>
<dbReference type="SUPFAM" id="SSF49854">
    <property type="entry name" value="Spermadhesin, CUB domain"/>
    <property type="match status" value="1"/>
</dbReference>
<dbReference type="EMBL" id="JBAMIC010000004">
    <property type="protein sequence ID" value="KAK7107194.1"/>
    <property type="molecule type" value="Genomic_DNA"/>
</dbReference>
<comment type="caution">
    <text evidence="11">The sequence shown here is derived from an EMBL/GenBank/DDBJ whole genome shotgun (WGS) entry which is preliminary data.</text>
</comment>
<dbReference type="PROSITE" id="PS50092">
    <property type="entry name" value="TSP1"/>
    <property type="match status" value="1"/>
</dbReference>
<dbReference type="InterPro" id="IPR050525">
    <property type="entry name" value="ECM_Assembly_Org"/>
</dbReference>
<comment type="subcellular location">
    <subcellularLocation>
        <location evidence="1">Secreted</location>
    </subcellularLocation>
</comment>
<dbReference type="SUPFAM" id="SSF53300">
    <property type="entry name" value="vWA-like"/>
    <property type="match status" value="1"/>
</dbReference>
<dbReference type="PANTHER" id="PTHR24020:SF84">
    <property type="entry name" value="VWFA DOMAIN-CONTAINING PROTEIN"/>
    <property type="match status" value="1"/>
</dbReference>
<evidence type="ECO:0000256" key="6">
    <source>
        <dbReference type="ARBA" id="ARBA00023180"/>
    </source>
</evidence>
<dbReference type="Pfam" id="PF00431">
    <property type="entry name" value="CUB"/>
    <property type="match status" value="1"/>
</dbReference>
<evidence type="ECO:0000256" key="8">
    <source>
        <dbReference type="SAM" id="SignalP"/>
    </source>
</evidence>
<dbReference type="GO" id="GO:0005576">
    <property type="term" value="C:extracellular region"/>
    <property type="evidence" value="ECO:0007669"/>
    <property type="project" value="UniProtKB-SubCell"/>
</dbReference>
<evidence type="ECO:0000313" key="11">
    <source>
        <dbReference type="EMBL" id="KAK7107194.1"/>
    </source>
</evidence>
<dbReference type="InterPro" id="IPR036465">
    <property type="entry name" value="vWFA_dom_sf"/>
</dbReference>
<dbReference type="InterPro" id="IPR000884">
    <property type="entry name" value="TSP1_rpt"/>
</dbReference>
<evidence type="ECO:0000256" key="4">
    <source>
        <dbReference type="ARBA" id="ARBA00022737"/>
    </source>
</evidence>